<dbReference type="Gene3D" id="1.10.10.10">
    <property type="entry name" value="Winged helix-like DNA-binding domain superfamily/Winged helix DNA-binding domain"/>
    <property type="match status" value="1"/>
</dbReference>
<dbReference type="Pfam" id="PF00392">
    <property type="entry name" value="GntR"/>
    <property type="match status" value="1"/>
</dbReference>
<keyword evidence="3" id="KW-0804">Transcription</keyword>
<feature type="domain" description="HTH gntR-type" evidence="4">
    <location>
        <begin position="11"/>
        <end position="79"/>
    </location>
</feature>
<dbReference type="EMBL" id="JDRS01000015">
    <property type="protein sequence ID" value="KDS92815.1"/>
    <property type="molecule type" value="Genomic_DNA"/>
</dbReference>
<reference evidence="5 6" key="1">
    <citation type="submission" date="2014-01" db="EMBL/GenBank/DDBJ databases">
        <title>Draft genome sequence of the multidrug-resistant clinical isolate Dermabacter hominis 1368.</title>
        <authorList>
            <person name="Albersmeier A."/>
            <person name="Bomholt C."/>
            <person name="Glaub A."/>
            <person name="Ruckert C."/>
            <person name="Soriano F."/>
            <person name="Fernandez-Natal I."/>
            <person name="Tauch A."/>
        </authorList>
    </citation>
    <scope>NUCLEOTIDE SEQUENCE [LARGE SCALE GENOMIC DNA]</scope>
    <source>
        <strain evidence="5 6">1368</strain>
    </source>
</reference>
<evidence type="ECO:0000256" key="3">
    <source>
        <dbReference type="ARBA" id="ARBA00023163"/>
    </source>
</evidence>
<evidence type="ECO:0000256" key="2">
    <source>
        <dbReference type="ARBA" id="ARBA00023125"/>
    </source>
</evidence>
<dbReference type="Proteomes" id="UP000030182">
    <property type="component" value="Unassembled WGS sequence"/>
</dbReference>
<keyword evidence="6" id="KW-1185">Reference proteome</keyword>
<evidence type="ECO:0000259" key="4">
    <source>
        <dbReference type="PROSITE" id="PS50949"/>
    </source>
</evidence>
<protein>
    <submittedName>
        <fullName evidence="5">GntR family transcriptional regulator</fullName>
    </submittedName>
</protein>
<dbReference type="PANTHER" id="PTHR38445">
    <property type="entry name" value="HTH-TYPE TRANSCRIPTIONAL REPRESSOR YTRA"/>
    <property type="match status" value="1"/>
</dbReference>
<organism evidence="5 6">
    <name type="scientific">Dermabacter hominis 1368</name>
    <dbReference type="NCBI Taxonomy" id="1450519"/>
    <lineage>
        <taxon>Bacteria</taxon>
        <taxon>Bacillati</taxon>
        <taxon>Actinomycetota</taxon>
        <taxon>Actinomycetes</taxon>
        <taxon>Micrococcales</taxon>
        <taxon>Dermabacteraceae</taxon>
        <taxon>Dermabacter</taxon>
    </lineage>
</organism>
<dbReference type="InterPro" id="IPR000524">
    <property type="entry name" value="Tscrpt_reg_HTH_GntR"/>
</dbReference>
<comment type="caution">
    <text evidence="5">The sequence shown here is derived from an EMBL/GenBank/DDBJ whole genome shotgun (WGS) entry which is preliminary data.</text>
</comment>
<name>A0ABR4SHZ8_9MICO</name>
<dbReference type="CDD" id="cd07377">
    <property type="entry name" value="WHTH_GntR"/>
    <property type="match status" value="1"/>
</dbReference>
<evidence type="ECO:0000256" key="1">
    <source>
        <dbReference type="ARBA" id="ARBA00023015"/>
    </source>
</evidence>
<gene>
    <name evidence="5" type="ORF">DHOM_09150</name>
</gene>
<dbReference type="RefSeq" id="WP_034375265.1">
    <property type="nucleotide sequence ID" value="NZ_KN323186.1"/>
</dbReference>
<sequence length="132" mass="14214">MDITLDPLSTVPLYQQIRDRVVEAIGRGELRRGDALASVRQLAGAFAINPATVSKAYDQLRSEGLVATNAKSGSFVAMDRDTAVAPPDYLAGFESRLNTLLAEGRARGLSHATIRDACARVMESLNPPEETQ</sequence>
<evidence type="ECO:0000313" key="6">
    <source>
        <dbReference type="Proteomes" id="UP000030182"/>
    </source>
</evidence>
<keyword evidence="1" id="KW-0805">Transcription regulation</keyword>
<dbReference type="InterPro" id="IPR036390">
    <property type="entry name" value="WH_DNA-bd_sf"/>
</dbReference>
<dbReference type="SMART" id="SM00345">
    <property type="entry name" value="HTH_GNTR"/>
    <property type="match status" value="1"/>
</dbReference>
<evidence type="ECO:0000313" key="5">
    <source>
        <dbReference type="EMBL" id="KDS92815.1"/>
    </source>
</evidence>
<dbReference type="InterPro" id="IPR036388">
    <property type="entry name" value="WH-like_DNA-bd_sf"/>
</dbReference>
<dbReference type="PROSITE" id="PS50949">
    <property type="entry name" value="HTH_GNTR"/>
    <property type="match status" value="1"/>
</dbReference>
<dbReference type="SUPFAM" id="SSF46785">
    <property type="entry name" value="Winged helix' DNA-binding domain"/>
    <property type="match status" value="1"/>
</dbReference>
<keyword evidence="2" id="KW-0238">DNA-binding</keyword>
<accession>A0ABR4SHZ8</accession>
<proteinExistence type="predicted"/>
<dbReference type="PANTHER" id="PTHR38445:SF12">
    <property type="entry name" value="GNTR-FAMILY TRANSCRIPTIONAL REGULATOR"/>
    <property type="match status" value="1"/>
</dbReference>